<evidence type="ECO:0008006" key="5">
    <source>
        <dbReference type="Google" id="ProtNLM"/>
    </source>
</evidence>
<dbReference type="EMBL" id="JAVRRD010000011">
    <property type="protein sequence ID" value="KAK5054035.1"/>
    <property type="molecule type" value="Genomic_DNA"/>
</dbReference>
<feature type="transmembrane region" description="Helical" evidence="2">
    <location>
        <begin position="77"/>
        <end position="96"/>
    </location>
</feature>
<evidence type="ECO:0000256" key="2">
    <source>
        <dbReference type="SAM" id="Phobius"/>
    </source>
</evidence>
<feature type="transmembrane region" description="Helical" evidence="2">
    <location>
        <begin position="116"/>
        <end position="136"/>
    </location>
</feature>
<keyword evidence="2" id="KW-0472">Membrane</keyword>
<dbReference type="RefSeq" id="XP_064707160.1">
    <property type="nucleotide sequence ID" value="XM_064845615.1"/>
</dbReference>
<gene>
    <name evidence="3" type="ORF">LTR84_001997</name>
</gene>
<accession>A0AAV9ND16</accession>
<name>A0AAV9ND16_9EURO</name>
<reference evidence="3 4" key="1">
    <citation type="submission" date="2023-08" db="EMBL/GenBank/DDBJ databases">
        <title>Black Yeasts Isolated from many extreme environments.</title>
        <authorList>
            <person name="Coleine C."/>
            <person name="Stajich J.E."/>
            <person name="Selbmann L."/>
        </authorList>
    </citation>
    <scope>NUCLEOTIDE SEQUENCE [LARGE SCALE GENOMIC DNA]</scope>
    <source>
        <strain evidence="3 4">CCFEE 5792</strain>
    </source>
</reference>
<feature type="region of interest" description="Disordered" evidence="1">
    <location>
        <begin position="160"/>
        <end position="179"/>
    </location>
</feature>
<evidence type="ECO:0000256" key="1">
    <source>
        <dbReference type="SAM" id="MobiDB-lite"/>
    </source>
</evidence>
<feature type="transmembrane region" description="Helical" evidence="2">
    <location>
        <begin position="36"/>
        <end position="57"/>
    </location>
</feature>
<keyword evidence="4" id="KW-1185">Reference proteome</keyword>
<dbReference type="Proteomes" id="UP001358417">
    <property type="component" value="Unassembled WGS sequence"/>
</dbReference>
<proteinExistence type="predicted"/>
<organism evidence="3 4">
    <name type="scientific">Exophiala bonariae</name>
    <dbReference type="NCBI Taxonomy" id="1690606"/>
    <lineage>
        <taxon>Eukaryota</taxon>
        <taxon>Fungi</taxon>
        <taxon>Dikarya</taxon>
        <taxon>Ascomycota</taxon>
        <taxon>Pezizomycotina</taxon>
        <taxon>Eurotiomycetes</taxon>
        <taxon>Chaetothyriomycetidae</taxon>
        <taxon>Chaetothyriales</taxon>
        <taxon>Herpotrichiellaceae</taxon>
        <taxon>Exophiala</taxon>
    </lineage>
</organism>
<sequence>MAIGVLKTPNGDDAARLFLILNDIVGITLCFVGGRAIYFVLGSTLIVSMIFNMVSILAQGNATRQKLKRDEPVRPNMFGMCLEIFGTLALIIMYTISVVDTTAWDYSYWNTSPVFLHAYGGVTGLIAFVMHGVMSVKKIAQYVKYRQSLSNSCPHCKRGYEDRPASKTPAGKAPALEPSPLSLTACETHSPRVSFSANTVGEGENDNLIMKE</sequence>
<keyword evidence="2" id="KW-0812">Transmembrane</keyword>
<comment type="caution">
    <text evidence="3">The sequence shown here is derived from an EMBL/GenBank/DDBJ whole genome shotgun (WGS) entry which is preliminary data.</text>
</comment>
<keyword evidence="2" id="KW-1133">Transmembrane helix</keyword>
<dbReference type="AlphaFoldDB" id="A0AAV9ND16"/>
<evidence type="ECO:0000313" key="3">
    <source>
        <dbReference type="EMBL" id="KAK5054035.1"/>
    </source>
</evidence>
<evidence type="ECO:0000313" key="4">
    <source>
        <dbReference type="Proteomes" id="UP001358417"/>
    </source>
</evidence>
<dbReference type="GeneID" id="89970213"/>
<protein>
    <recommendedName>
        <fullName evidence="5">MARVEL domain-containing protein</fullName>
    </recommendedName>
</protein>